<dbReference type="Proteomes" id="UP000636505">
    <property type="component" value="Unassembled WGS sequence"/>
</dbReference>
<evidence type="ECO:0000313" key="1">
    <source>
        <dbReference type="EMBL" id="MBE9076508.1"/>
    </source>
</evidence>
<keyword evidence="2" id="KW-1185">Reference proteome</keyword>
<reference evidence="1" key="1">
    <citation type="submission" date="2020-10" db="EMBL/GenBank/DDBJ databases">
        <authorList>
            <person name="Castelo-Branco R."/>
            <person name="Eusebio N."/>
            <person name="Adriana R."/>
            <person name="Vieira A."/>
            <person name="Brugerolle De Fraissinette N."/>
            <person name="Rezende De Castro R."/>
            <person name="Schneider M.P."/>
            <person name="Vasconcelos V."/>
            <person name="Leao P.N."/>
        </authorList>
    </citation>
    <scope>NUCLEOTIDE SEQUENCE</scope>
    <source>
        <strain evidence="1">LEGE 07310</strain>
    </source>
</reference>
<dbReference type="AlphaFoldDB" id="A0A8J7DBK0"/>
<accession>A0A8J7DBK0</accession>
<dbReference type="EMBL" id="JADEXG010000006">
    <property type="protein sequence ID" value="MBE9076508.1"/>
    <property type="molecule type" value="Genomic_DNA"/>
</dbReference>
<sequence length="259" mass="28707">MPSPFPGMDPYLEHPEIWPGVHLLLISALAELLTPILRPKYAVSIEVRMYKTAGEQALLVDIPDAVVQRSDRVGTTLSVAEPASQPISVRLPMPESVRQGYLEIREVATRSVVAAIELLSPVNKRPGQGRQTYLTKRERILSSNTHLVEIDLLRAWKPMPILMDEDQQHYCILVSRSEVRPVADLYTFNLQDAVPLFALPLAEGDSEPTVNLKALLNQIYDRGAYDLKLDYSAAAVPPLSSAASVWAKQHLSTHSAESP</sequence>
<dbReference type="Pfam" id="PF13267">
    <property type="entry name" value="DUF4058"/>
    <property type="match status" value="1"/>
</dbReference>
<comment type="caution">
    <text evidence="1">The sequence shown here is derived from an EMBL/GenBank/DDBJ whole genome shotgun (WGS) entry which is preliminary data.</text>
</comment>
<gene>
    <name evidence="1" type="ORF">IQ241_04225</name>
</gene>
<name>A0A8J7DBK0_9CYAN</name>
<organism evidence="1 2">
    <name type="scientific">Vasconcelosia minhoensis LEGE 07310</name>
    <dbReference type="NCBI Taxonomy" id="915328"/>
    <lineage>
        <taxon>Bacteria</taxon>
        <taxon>Bacillati</taxon>
        <taxon>Cyanobacteriota</taxon>
        <taxon>Cyanophyceae</taxon>
        <taxon>Nodosilineales</taxon>
        <taxon>Cymatolegaceae</taxon>
        <taxon>Vasconcelosia</taxon>
        <taxon>Vasconcelosia minhoensis</taxon>
    </lineage>
</organism>
<proteinExistence type="predicted"/>
<evidence type="ECO:0000313" key="2">
    <source>
        <dbReference type="Proteomes" id="UP000636505"/>
    </source>
</evidence>
<dbReference type="InterPro" id="IPR025132">
    <property type="entry name" value="DUF4058"/>
</dbReference>
<protein>
    <submittedName>
        <fullName evidence="1">DUF4058 family protein</fullName>
    </submittedName>
</protein>
<dbReference type="RefSeq" id="WP_193905167.1">
    <property type="nucleotide sequence ID" value="NZ_JADEXG010000006.1"/>
</dbReference>